<reference evidence="4" key="2">
    <citation type="journal article" date="2014" name="Nat. Commun.">
        <title>The cavefish genome reveals candidate genes for eye loss.</title>
        <authorList>
            <person name="McGaugh S.E."/>
            <person name="Gross J.B."/>
            <person name="Aken B."/>
            <person name="Blin M."/>
            <person name="Borowsky R."/>
            <person name="Chalopin D."/>
            <person name="Hinaux H."/>
            <person name="Jeffery W.R."/>
            <person name="Keene A."/>
            <person name="Ma L."/>
            <person name="Minx P."/>
            <person name="Murphy D."/>
            <person name="O'Quin K.E."/>
            <person name="Retaux S."/>
            <person name="Rohner N."/>
            <person name="Searle S.M."/>
            <person name="Stahl B.A."/>
            <person name="Tabin C."/>
            <person name="Volff J.N."/>
            <person name="Yoshizawa M."/>
            <person name="Warren W.C."/>
        </authorList>
    </citation>
    <scope>NUCLEOTIDE SEQUENCE [LARGE SCALE GENOMIC DNA]</scope>
    <source>
        <strain evidence="4">female</strain>
    </source>
</reference>
<sequence length="229" mass="25542">MAQVGIIIFFLFKICSVEAVRDSEVFSVNPGDTVPLNCRSQSAAWYKQRLWRASLEAEQTSDDGRNSVIQTQFELKWIESSSSPGALHLEKVSEEDQGMYFCGVKDENTLNFITSALIDVTGYPQLNVSVNETPVPGSVSPADPVILQCSVLSEIRSAELRVFWFRSAAGSSFPEIIFTHHNSSQPGTHRCVYNFSTNITNNSHAHYCAMATCWRLLPYRSPADLSKLH</sequence>
<feature type="chain" id="PRO_5017231282" description="Ig-like domain-containing protein" evidence="1">
    <location>
        <begin position="20"/>
        <end position="229"/>
    </location>
</feature>
<dbReference type="GeneTree" id="ENSGT01030000234530"/>
<organism evidence="3 4">
    <name type="scientific">Astyanax mexicanus</name>
    <name type="common">Blind cave fish</name>
    <name type="synonym">Astyanax fasciatus mexicanus</name>
    <dbReference type="NCBI Taxonomy" id="7994"/>
    <lineage>
        <taxon>Eukaryota</taxon>
        <taxon>Metazoa</taxon>
        <taxon>Chordata</taxon>
        <taxon>Craniata</taxon>
        <taxon>Vertebrata</taxon>
        <taxon>Euteleostomi</taxon>
        <taxon>Actinopterygii</taxon>
        <taxon>Neopterygii</taxon>
        <taxon>Teleostei</taxon>
        <taxon>Ostariophysi</taxon>
        <taxon>Characiformes</taxon>
        <taxon>Characoidei</taxon>
        <taxon>Acestrorhamphidae</taxon>
        <taxon>Acestrorhamphinae</taxon>
        <taxon>Astyanax</taxon>
    </lineage>
</organism>
<dbReference type="STRING" id="7994.ENSAMXP00000052808"/>
<proteinExistence type="predicted"/>
<feature type="signal peptide" evidence="1">
    <location>
        <begin position="1"/>
        <end position="19"/>
    </location>
</feature>
<feature type="domain" description="Ig-like" evidence="2">
    <location>
        <begin position="124"/>
        <end position="191"/>
    </location>
</feature>
<reference evidence="4" key="1">
    <citation type="submission" date="2013-03" db="EMBL/GenBank/DDBJ databases">
        <authorList>
            <person name="Jeffery W."/>
            <person name="Warren W."/>
            <person name="Wilson R.K."/>
        </authorList>
    </citation>
    <scope>NUCLEOTIDE SEQUENCE</scope>
    <source>
        <strain evidence="4">female</strain>
    </source>
</reference>
<dbReference type="Pfam" id="PF07686">
    <property type="entry name" value="V-set"/>
    <property type="match status" value="1"/>
</dbReference>
<dbReference type="InterPro" id="IPR007110">
    <property type="entry name" value="Ig-like_dom"/>
</dbReference>
<dbReference type="Ensembl" id="ENSAMXT00000049120.1">
    <property type="protein sequence ID" value="ENSAMXP00000052808.1"/>
    <property type="gene ID" value="ENSAMXG00000033819.1"/>
</dbReference>
<evidence type="ECO:0000256" key="1">
    <source>
        <dbReference type="SAM" id="SignalP"/>
    </source>
</evidence>
<keyword evidence="4" id="KW-1185">Reference proteome</keyword>
<name>A0A3B1KE80_ASTMX</name>
<dbReference type="Gene3D" id="2.60.40.10">
    <property type="entry name" value="Immunoglobulins"/>
    <property type="match status" value="2"/>
</dbReference>
<keyword evidence="1" id="KW-0732">Signal</keyword>
<reference evidence="3" key="3">
    <citation type="submission" date="2025-08" db="UniProtKB">
        <authorList>
            <consortium name="Ensembl"/>
        </authorList>
    </citation>
    <scope>IDENTIFICATION</scope>
</reference>
<dbReference type="InterPro" id="IPR013106">
    <property type="entry name" value="Ig_V-set"/>
</dbReference>
<dbReference type="InterPro" id="IPR036179">
    <property type="entry name" value="Ig-like_dom_sf"/>
</dbReference>
<dbReference type="SUPFAM" id="SSF48726">
    <property type="entry name" value="Immunoglobulin"/>
    <property type="match status" value="2"/>
</dbReference>
<evidence type="ECO:0000313" key="4">
    <source>
        <dbReference type="Proteomes" id="UP000018467"/>
    </source>
</evidence>
<evidence type="ECO:0000313" key="3">
    <source>
        <dbReference type="Ensembl" id="ENSAMXP00000052808.1"/>
    </source>
</evidence>
<accession>A0A3B1KE80</accession>
<dbReference type="InterPro" id="IPR003599">
    <property type="entry name" value="Ig_sub"/>
</dbReference>
<evidence type="ECO:0000259" key="2">
    <source>
        <dbReference type="PROSITE" id="PS50835"/>
    </source>
</evidence>
<dbReference type="Proteomes" id="UP000018467">
    <property type="component" value="Unassembled WGS sequence"/>
</dbReference>
<protein>
    <recommendedName>
        <fullName evidence="2">Ig-like domain-containing protein</fullName>
    </recommendedName>
</protein>
<dbReference type="Bgee" id="ENSAMXG00000033819">
    <property type="expression patterns" value="Expressed in head kidney and 3 other cell types or tissues"/>
</dbReference>
<reference evidence="3" key="4">
    <citation type="submission" date="2025-09" db="UniProtKB">
        <authorList>
            <consortium name="Ensembl"/>
        </authorList>
    </citation>
    <scope>IDENTIFICATION</scope>
</reference>
<dbReference type="SMART" id="SM00409">
    <property type="entry name" value="IG"/>
    <property type="match status" value="1"/>
</dbReference>
<dbReference type="PROSITE" id="PS50835">
    <property type="entry name" value="IG_LIKE"/>
    <property type="match status" value="2"/>
</dbReference>
<dbReference type="InterPro" id="IPR013783">
    <property type="entry name" value="Ig-like_fold"/>
</dbReference>
<feature type="domain" description="Ig-like" evidence="2">
    <location>
        <begin position="28"/>
        <end position="119"/>
    </location>
</feature>
<dbReference type="InParanoid" id="A0A3B1KE80"/>
<dbReference type="AlphaFoldDB" id="A0A3B1KE80"/>